<comment type="caution">
    <text evidence="3">The sequence shown here is derived from an EMBL/GenBank/DDBJ whole genome shotgun (WGS) entry which is preliminary data.</text>
</comment>
<evidence type="ECO:0000256" key="1">
    <source>
        <dbReference type="SAM" id="MobiDB-lite"/>
    </source>
</evidence>
<gene>
    <name evidence="3" type="ORF">H4W34_002276</name>
</gene>
<feature type="compositionally biased region" description="Basic and acidic residues" evidence="1">
    <location>
        <begin position="191"/>
        <end position="201"/>
    </location>
</feature>
<reference evidence="3 4" key="1">
    <citation type="submission" date="2020-10" db="EMBL/GenBank/DDBJ databases">
        <title>Sequencing the genomes of 1000 actinobacteria strains.</title>
        <authorList>
            <person name="Klenk H.-P."/>
        </authorList>
    </citation>
    <scope>NUCLEOTIDE SEQUENCE [LARGE SCALE GENOMIC DNA]</scope>
    <source>
        <strain evidence="3 4">DSM 46744</strain>
    </source>
</reference>
<dbReference type="Proteomes" id="UP000627838">
    <property type="component" value="Unassembled WGS sequence"/>
</dbReference>
<dbReference type="EMBL" id="JADBDZ010000001">
    <property type="protein sequence ID" value="MBE1532443.1"/>
    <property type="molecule type" value="Genomic_DNA"/>
</dbReference>
<protein>
    <submittedName>
        <fullName evidence="3">DNA-binding transcriptional regulator YbjK</fullName>
    </submittedName>
</protein>
<organism evidence="3 4">
    <name type="scientific">Actinomadura algeriensis</name>
    <dbReference type="NCBI Taxonomy" id="1679523"/>
    <lineage>
        <taxon>Bacteria</taxon>
        <taxon>Bacillati</taxon>
        <taxon>Actinomycetota</taxon>
        <taxon>Actinomycetes</taxon>
        <taxon>Streptosporangiales</taxon>
        <taxon>Thermomonosporaceae</taxon>
        <taxon>Actinomadura</taxon>
    </lineage>
</organism>
<dbReference type="InterPro" id="IPR009057">
    <property type="entry name" value="Homeodomain-like_sf"/>
</dbReference>
<dbReference type="InterPro" id="IPR041583">
    <property type="entry name" value="TetR_C_31"/>
</dbReference>
<evidence type="ECO:0000313" key="3">
    <source>
        <dbReference type="EMBL" id="MBE1532443.1"/>
    </source>
</evidence>
<dbReference type="Gene3D" id="1.10.357.10">
    <property type="entry name" value="Tetracycline Repressor, domain 2"/>
    <property type="match status" value="1"/>
</dbReference>
<name>A0ABR9JPW6_9ACTN</name>
<dbReference type="Pfam" id="PF17940">
    <property type="entry name" value="TetR_C_31"/>
    <property type="match status" value="1"/>
</dbReference>
<dbReference type="RefSeq" id="WP_192759130.1">
    <property type="nucleotide sequence ID" value="NZ_JADBDZ010000001.1"/>
</dbReference>
<accession>A0ABR9JPW6</accession>
<proteinExistence type="predicted"/>
<feature type="region of interest" description="Disordered" evidence="1">
    <location>
        <begin position="182"/>
        <end position="201"/>
    </location>
</feature>
<evidence type="ECO:0000259" key="2">
    <source>
        <dbReference type="Pfam" id="PF17940"/>
    </source>
</evidence>
<sequence>MRSPRAELVAETAITLLAERGMRGLTHRAVDEAARLPPGAASNVARTRTALLELALERLNELEERQFADVGTSRPPTDRAGAADLVARLLHAQITRDRRRTLARYELALEATRRPELRTMYDASGRHFREPAVALMAKLGSRDPVTDGRRLVVFAEGVMFYALAGAGTDTVPSLDDLRRDASDFLTALEPPTRDDPQDSRP</sequence>
<feature type="domain" description="Tetracyclin repressor-like C-terminal group 31" evidence="2">
    <location>
        <begin position="78"/>
        <end position="187"/>
    </location>
</feature>
<dbReference type="GO" id="GO:0003677">
    <property type="term" value="F:DNA binding"/>
    <property type="evidence" value="ECO:0007669"/>
    <property type="project" value="UniProtKB-KW"/>
</dbReference>
<dbReference type="SUPFAM" id="SSF46689">
    <property type="entry name" value="Homeodomain-like"/>
    <property type="match status" value="1"/>
</dbReference>
<keyword evidence="4" id="KW-1185">Reference proteome</keyword>
<evidence type="ECO:0000313" key="4">
    <source>
        <dbReference type="Proteomes" id="UP000627838"/>
    </source>
</evidence>
<keyword evidence="3" id="KW-0238">DNA-binding</keyword>